<dbReference type="Proteomes" id="UP000429980">
    <property type="component" value="Unassembled WGS sequence"/>
</dbReference>
<proteinExistence type="predicted"/>
<reference evidence="1 2" key="1">
    <citation type="submission" date="2019-06" db="EMBL/GenBank/DDBJ databases">
        <title>Genome sequence analysis of &gt;100 Bacillus licheniformis strains suggests intrinsic resistance to this species.</title>
        <authorList>
            <person name="Wels M."/>
            <person name="Siezen R.J."/>
            <person name="Johansen E."/>
            <person name="Stuer-Lauridsen B."/>
            <person name="Bjerre K."/>
            <person name="Nielsen B.K.K."/>
        </authorList>
    </citation>
    <scope>NUCLEOTIDE SEQUENCE [LARGE SCALE GENOMIC DNA]</scope>
    <source>
        <strain evidence="1 2">BAC-15381</strain>
    </source>
</reference>
<name>A0ABY3FQZ0_9BACI</name>
<protein>
    <submittedName>
        <fullName evidence="1">Uncharacterized protein</fullName>
    </submittedName>
</protein>
<gene>
    <name evidence="1" type="ORF">CHCC15381_0520</name>
</gene>
<evidence type="ECO:0000313" key="1">
    <source>
        <dbReference type="EMBL" id="TWL34446.1"/>
    </source>
</evidence>
<organism evidence="1 2">
    <name type="scientific">Bacillus paralicheniformis</name>
    <dbReference type="NCBI Taxonomy" id="1648923"/>
    <lineage>
        <taxon>Bacteria</taxon>
        <taxon>Bacillati</taxon>
        <taxon>Bacillota</taxon>
        <taxon>Bacilli</taxon>
        <taxon>Bacillales</taxon>
        <taxon>Bacillaceae</taxon>
        <taxon>Bacillus</taxon>
    </lineage>
</organism>
<dbReference type="EMBL" id="NILF01000064">
    <property type="protein sequence ID" value="TWL34446.1"/>
    <property type="molecule type" value="Genomic_DNA"/>
</dbReference>
<comment type="caution">
    <text evidence="1">The sequence shown here is derived from an EMBL/GenBank/DDBJ whole genome shotgun (WGS) entry which is preliminary data.</text>
</comment>
<evidence type="ECO:0000313" key="2">
    <source>
        <dbReference type="Proteomes" id="UP000429980"/>
    </source>
</evidence>
<keyword evidence="2" id="KW-1185">Reference proteome</keyword>
<sequence length="37" mass="4347">MKKKMPADRAFSYSHQKPLAFLQKSIYNKSCLKYTGH</sequence>
<accession>A0ABY3FQZ0</accession>